<evidence type="ECO:0000256" key="2">
    <source>
        <dbReference type="PROSITE-ProRule" id="PRU00169"/>
    </source>
</evidence>
<dbReference type="PANTHER" id="PTHR43214:SF43">
    <property type="entry name" value="TWO-COMPONENT RESPONSE REGULATOR"/>
    <property type="match status" value="1"/>
</dbReference>
<dbReference type="Gene3D" id="3.40.50.2300">
    <property type="match status" value="1"/>
</dbReference>
<dbReference type="Pfam" id="PF00072">
    <property type="entry name" value="Response_reg"/>
    <property type="match status" value="1"/>
</dbReference>
<keyword evidence="5" id="KW-1185">Reference proteome</keyword>
<keyword evidence="2" id="KW-0597">Phosphoprotein</keyword>
<reference evidence="5" key="1">
    <citation type="journal article" date="2019" name="Int. J. Syst. Evol. Microbiol.">
        <title>The Global Catalogue of Microorganisms (GCM) 10K type strain sequencing project: providing services to taxonomists for standard genome sequencing and annotation.</title>
        <authorList>
            <consortium name="The Broad Institute Genomics Platform"/>
            <consortium name="The Broad Institute Genome Sequencing Center for Infectious Disease"/>
            <person name="Wu L."/>
            <person name="Ma J."/>
        </authorList>
    </citation>
    <scope>NUCLEOTIDE SEQUENCE [LARGE SCALE GENOMIC DNA]</scope>
    <source>
        <strain evidence="5">CCUG 50754</strain>
    </source>
</reference>
<dbReference type="SMART" id="SM00421">
    <property type="entry name" value="HTH_LUXR"/>
    <property type="match status" value="1"/>
</dbReference>
<dbReference type="Gene3D" id="1.10.10.10">
    <property type="entry name" value="Winged helix-like DNA-binding domain superfamily/Winged helix DNA-binding domain"/>
    <property type="match status" value="1"/>
</dbReference>
<feature type="modified residue" description="4-aspartylphosphate" evidence="2">
    <location>
        <position position="57"/>
    </location>
</feature>
<dbReference type="InterPro" id="IPR016032">
    <property type="entry name" value="Sig_transdc_resp-reg_C-effctor"/>
</dbReference>
<dbReference type="InterPro" id="IPR001789">
    <property type="entry name" value="Sig_transdc_resp-reg_receiver"/>
</dbReference>
<accession>A0ABW2ZTW5</accession>
<dbReference type="RefSeq" id="WP_378753420.1">
    <property type="nucleotide sequence ID" value="NZ_JBHSSV010000015.1"/>
</dbReference>
<keyword evidence="1" id="KW-0238">DNA-binding</keyword>
<evidence type="ECO:0000313" key="5">
    <source>
        <dbReference type="Proteomes" id="UP001597042"/>
    </source>
</evidence>
<evidence type="ECO:0000313" key="4">
    <source>
        <dbReference type="EMBL" id="MFD0782118.1"/>
    </source>
</evidence>
<dbReference type="Proteomes" id="UP001597042">
    <property type="component" value="Unassembled WGS sequence"/>
</dbReference>
<dbReference type="Pfam" id="PF00196">
    <property type="entry name" value="GerE"/>
    <property type="match status" value="1"/>
</dbReference>
<dbReference type="InterPro" id="IPR011006">
    <property type="entry name" value="CheY-like_superfamily"/>
</dbReference>
<name>A0ABW2ZTW5_9MICO</name>
<evidence type="ECO:0000256" key="1">
    <source>
        <dbReference type="ARBA" id="ARBA00023125"/>
    </source>
</evidence>
<proteinExistence type="predicted"/>
<gene>
    <name evidence="4" type="ORF">ACFQZV_12520</name>
</gene>
<protein>
    <submittedName>
        <fullName evidence="4">Response regulator transcription factor</fullName>
    </submittedName>
</protein>
<dbReference type="InterPro" id="IPR039420">
    <property type="entry name" value="WalR-like"/>
</dbReference>
<dbReference type="PANTHER" id="PTHR43214">
    <property type="entry name" value="TWO-COMPONENT RESPONSE REGULATOR"/>
    <property type="match status" value="1"/>
</dbReference>
<evidence type="ECO:0000259" key="3">
    <source>
        <dbReference type="PROSITE" id="PS50110"/>
    </source>
</evidence>
<dbReference type="SMART" id="SM00448">
    <property type="entry name" value="REC"/>
    <property type="match status" value="1"/>
</dbReference>
<feature type="domain" description="Response regulatory" evidence="3">
    <location>
        <begin position="3"/>
        <end position="121"/>
    </location>
</feature>
<sequence length="227" mass="24022">MTRVALIDDHESVRLGLEAACANAPATDVVFSGSTVTEYLGWRSRSRASPADVVLLDLTLGDGTTATENVLNLIGDGSSVIIHSVADRPAAVREALAAGAAGVVSKSARIDDVLSAVRTVSRGEPLNNVEWASAVEGDREFADAQLSARERDVLRLYAAGLPLKIVADRLGVAYSTAKENITRVRVKYVEVGRPAPTKVDLLRRAMEDGILAETSADAPPSDSERSK</sequence>
<comment type="caution">
    <text evidence="4">The sequence shown here is derived from an EMBL/GenBank/DDBJ whole genome shotgun (WGS) entry which is preliminary data.</text>
</comment>
<dbReference type="PROSITE" id="PS50110">
    <property type="entry name" value="RESPONSE_REGULATORY"/>
    <property type="match status" value="1"/>
</dbReference>
<organism evidence="4 5">
    <name type="scientific">Microbacterium koreense</name>
    <dbReference type="NCBI Taxonomy" id="323761"/>
    <lineage>
        <taxon>Bacteria</taxon>
        <taxon>Bacillati</taxon>
        <taxon>Actinomycetota</taxon>
        <taxon>Actinomycetes</taxon>
        <taxon>Micrococcales</taxon>
        <taxon>Microbacteriaceae</taxon>
        <taxon>Microbacterium</taxon>
    </lineage>
</organism>
<dbReference type="SUPFAM" id="SSF46894">
    <property type="entry name" value="C-terminal effector domain of the bipartite response regulators"/>
    <property type="match status" value="1"/>
</dbReference>
<dbReference type="EMBL" id="JBHTIM010000001">
    <property type="protein sequence ID" value="MFD0782118.1"/>
    <property type="molecule type" value="Genomic_DNA"/>
</dbReference>
<dbReference type="InterPro" id="IPR000792">
    <property type="entry name" value="Tscrpt_reg_LuxR_C"/>
</dbReference>
<dbReference type="PRINTS" id="PR00038">
    <property type="entry name" value="HTHLUXR"/>
</dbReference>
<dbReference type="SUPFAM" id="SSF52172">
    <property type="entry name" value="CheY-like"/>
    <property type="match status" value="1"/>
</dbReference>
<dbReference type="InterPro" id="IPR036388">
    <property type="entry name" value="WH-like_DNA-bd_sf"/>
</dbReference>